<feature type="domain" description="N,N-dimethylformamidase beta subunit-like C-terminal" evidence="1">
    <location>
        <begin position="261"/>
        <end position="647"/>
    </location>
</feature>
<gene>
    <name evidence="2" type="ORF">IM720_27615</name>
</gene>
<organism evidence="2 3">
    <name type="scientific">Pseudomonas fluorescens</name>
    <dbReference type="NCBI Taxonomy" id="294"/>
    <lineage>
        <taxon>Bacteria</taxon>
        <taxon>Pseudomonadati</taxon>
        <taxon>Pseudomonadota</taxon>
        <taxon>Gammaproteobacteria</taxon>
        <taxon>Pseudomonadales</taxon>
        <taxon>Pseudomonadaceae</taxon>
        <taxon>Pseudomonas</taxon>
    </lineage>
</organism>
<dbReference type="InterPro" id="IPR046540">
    <property type="entry name" value="DMFA2_C"/>
</dbReference>
<sequence length="673" mass="75351">MKMLVNHLDMSVLGYCQNLSVAPGEKLIAHVSSIEMATCTSVIRLDRFVESKQNWEILERQDQLSTQEFELGSWIEVPVGCLLTGNESWCVEFNLKLLRNTEPKVLLSGEDFEVKVSPGGYLFAVADGSITFADHALQTNDWHKLEITIGKNLILVKSNKTLTLEMHLDNNLFESNDCVKLGSSWDENSPTLNCRVSDIRIVSEAGNSNWPFPALGRHHKVDDASGNRGPLVIHGYPTFSVPSPKWSGEYLDPRLAPEHYQGLHLHEDDRPGFDWPASYEIDIPTDAESGVYALRVTTEHSEEDIPFFVRPSVQAAKVVFIVPTMTYQAYANEALPEALYPWLCEDRGHRGAQKNKWLSLYDTHKDGSGVTVSSWPVPWLTLRMDYKYPLCGDPHGFPIDIHSLRFFADQDIKVDIITDHDLHKFGLEIIEGYRVLVTGSHPEYWTSKMLDTLDEYVENSGSLAYLGGNGFYWACELEKDLSLEVRRGQLGIRTWESGPGENHLATSGEPGGLWRWRGRAEHRVTGIGTSAMGFTKAQPYVRHPESFNPKWSFLFKNIPDMEIETGGLLLNGPAGYEVDCVSEHWGTPNSTIILASASTFDDGYTLERSDMMANEPRVPRSDLCIRETSSGGLVFSVGSVSWCACLPGKGETNVVGFLTSNFLRVFETTSNQK</sequence>
<accession>A0A7M2J664</accession>
<dbReference type="Pfam" id="PF20254">
    <property type="entry name" value="DMFA2_C"/>
    <property type="match status" value="1"/>
</dbReference>
<evidence type="ECO:0000259" key="1">
    <source>
        <dbReference type="Pfam" id="PF20254"/>
    </source>
</evidence>
<evidence type="ECO:0000313" key="3">
    <source>
        <dbReference type="Proteomes" id="UP000593833"/>
    </source>
</evidence>
<name>A0A7M2J664_PSEFL</name>
<reference evidence="2 3" key="1">
    <citation type="submission" date="2020-10" db="EMBL/GenBank/DDBJ databases">
        <title>Complete genome sequence of a novel Pseudomonas fluorescens strain isolated from the flower of kumarahou (Pomaderris kumeraho).</title>
        <authorList>
            <person name="Summers M.C."/>
            <person name="Nowak V."/>
            <person name="Fairhurst M.J."/>
            <person name="Owen J.G."/>
            <person name="Gerth M.L."/>
            <person name="Patrick W.M."/>
        </authorList>
    </citation>
    <scope>NUCLEOTIDE SEQUENCE [LARGE SCALE GENOMIC DNA]</scope>
    <source>
        <strain evidence="2 3">KF1</strain>
    </source>
</reference>
<dbReference type="RefSeq" id="WP_193689828.1">
    <property type="nucleotide sequence ID" value="NZ_CP063233.1"/>
</dbReference>
<proteinExistence type="predicted"/>
<dbReference type="EMBL" id="CP063233">
    <property type="protein sequence ID" value="QOU04414.1"/>
    <property type="molecule type" value="Genomic_DNA"/>
</dbReference>
<dbReference type="Proteomes" id="UP000593833">
    <property type="component" value="Chromosome"/>
</dbReference>
<dbReference type="AlphaFoldDB" id="A0A7M2J664"/>
<protein>
    <recommendedName>
        <fullName evidence="1">N,N-dimethylformamidase beta subunit-like C-terminal domain-containing protein</fullName>
    </recommendedName>
</protein>
<evidence type="ECO:0000313" key="2">
    <source>
        <dbReference type="EMBL" id="QOU04414.1"/>
    </source>
</evidence>